<dbReference type="EMBL" id="BMGM01000009">
    <property type="protein sequence ID" value="GGE41118.1"/>
    <property type="molecule type" value="Genomic_DNA"/>
</dbReference>
<keyword evidence="2" id="KW-1185">Reference proteome</keyword>
<sequence length="191" mass="22934">MNITQRDLKVNFIDFKTYEDQILSLREKSWKKFHDDLSANEFYSLEDKVEDLKSKHCGIVLNKKLIASYRLMIINTIAEVPYQENYKNGEVINKKWYIYNQNNDGVYIHPKVACTGRMVIDMNYRKENIPEKLISFWISYVKKENIKTLLSYPTPWMLNKLYINDFKYQKTLKNVFKPLPKIDLILVKKEF</sequence>
<dbReference type="Proteomes" id="UP000599179">
    <property type="component" value="Unassembled WGS sequence"/>
</dbReference>
<proteinExistence type="predicted"/>
<accession>A0ABQ1SI50</accession>
<dbReference type="RefSeq" id="WP_188459124.1">
    <property type="nucleotide sequence ID" value="NZ_BMGM01000009.1"/>
</dbReference>
<gene>
    <name evidence="1" type="ORF">GCM10010832_21450</name>
</gene>
<reference evidence="2" key="1">
    <citation type="journal article" date="2019" name="Int. J. Syst. Evol. Microbiol.">
        <title>The Global Catalogue of Microorganisms (GCM) 10K type strain sequencing project: providing services to taxonomists for standard genome sequencing and annotation.</title>
        <authorList>
            <consortium name="The Broad Institute Genomics Platform"/>
            <consortium name="The Broad Institute Genome Sequencing Center for Infectious Disease"/>
            <person name="Wu L."/>
            <person name="Ma J."/>
        </authorList>
    </citation>
    <scope>NUCLEOTIDE SEQUENCE [LARGE SCALE GENOMIC DNA]</scope>
    <source>
        <strain evidence="2">CGMCC 1.12931</strain>
    </source>
</reference>
<name>A0ABQ1SI50_9FLAO</name>
<evidence type="ECO:0000313" key="2">
    <source>
        <dbReference type="Proteomes" id="UP000599179"/>
    </source>
</evidence>
<evidence type="ECO:0000313" key="1">
    <source>
        <dbReference type="EMBL" id="GGE41118.1"/>
    </source>
</evidence>
<protein>
    <recommendedName>
        <fullName evidence="3">N-acetyltransferase domain-containing protein</fullName>
    </recommendedName>
</protein>
<comment type="caution">
    <text evidence="1">The sequence shown here is derived from an EMBL/GenBank/DDBJ whole genome shotgun (WGS) entry which is preliminary data.</text>
</comment>
<organism evidence="1 2">
    <name type="scientific">Psychroflexus planctonicus</name>
    <dbReference type="NCBI Taxonomy" id="1526575"/>
    <lineage>
        <taxon>Bacteria</taxon>
        <taxon>Pseudomonadati</taxon>
        <taxon>Bacteroidota</taxon>
        <taxon>Flavobacteriia</taxon>
        <taxon>Flavobacteriales</taxon>
        <taxon>Flavobacteriaceae</taxon>
        <taxon>Psychroflexus</taxon>
    </lineage>
</organism>
<evidence type="ECO:0008006" key="3">
    <source>
        <dbReference type="Google" id="ProtNLM"/>
    </source>
</evidence>